<sequence>MNAEALTADLAGAMDTALNPGLKVVSFKAMDPETELERLAKAHRLAIAKYDQRISDTRIAMKADVARLDADRKAEKARHDVEMAILGERITEARIKAERDMSADRKLVASCKAALTELGRE</sequence>
<dbReference type="Proteomes" id="UP000245631">
    <property type="component" value="Unassembled WGS sequence"/>
</dbReference>
<organism evidence="1 2">
    <name type="scientific">Rhizobium loti</name>
    <name type="common">Mesorhizobium loti</name>
    <dbReference type="NCBI Taxonomy" id="381"/>
    <lineage>
        <taxon>Bacteria</taxon>
        <taxon>Pseudomonadati</taxon>
        <taxon>Pseudomonadota</taxon>
        <taxon>Alphaproteobacteria</taxon>
        <taxon>Hyphomicrobiales</taxon>
        <taxon>Phyllobacteriaceae</taxon>
        <taxon>Mesorhizobium</taxon>
    </lineage>
</organism>
<reference evidence="1 2" key="1">
    <citation type="submission" date="2018-05" db="EMBL/GenBank/DDBJ databases">
        <title>Genomic Encyclopedia of Type Strains, Phase IV (KMG-IV): sequencing the most valuable type-strain genomes for metagenomic binning, comparative biology and taxonomic classification.</title>
        <authorList>
            <person name="Goeker M."/>
        </authorList>
    </citation>
    <scope>NUCLEOTIDE SEQUENCE [LARGE SCALE GENOMIC DNA]</scope>
    <source>
        <strain evidence="1 2">DSM 2626</strain>
    </source>
</reference>
<evidence type="ECO:0000313" key="2">
    <source>
        <dbReference type="Proteomes" id="UP000245631"/>
    </source>
</evidence>
<comment type="caution">
    <text evidence="1">The sequence shown here is derived from an EMBL/GenBank/DDBJ whole genome shotgun (WGS) entry which is preliminary data.</text>
</comment>
<name>A0A8E2W872_RHILI</name>
<gene>
    <name evidence="1" type="ORF">C8D77_111136</name>
</gene>
<accession>A0A8E2W872</accession>
<evidence type="ECO:0000313" key="1">
    <source>
        <dbReference type="EMBL" id="PWJ88413.1"/>
    </source>
</evidence>
<dbReference type="GeneID" id="61054910"/>
<dbReference type="RefSeq" id="WP_146211826.1">
    <property type="nucleotide sequence ID" value="NZ_QGGH01000011.1"/>
</dbReference>
<protein>
    <submittedName>
        <fullName evidence="1">Uncharacterized protein</fullName>
    </submittedName>
</protein>
<dbReference type="AlphaFoldDB" id="A0A8E2W872"/>
<proteinExistence type="predicted"/>
<dbReference type="EMBL" id="QGGH01000011">
    <property type="protein sequence ID" value="PWJ88413.1"/>
    <property type="molecule type" value="Genomic_DNA"/>
</dbReference>